<sequence>MKNGNPAVVGLAGFGLTTLLLQFHNLGWIGLGPVMAMGVIFGGLAQFIAGFQEQKMGNSFGFSAFVSYGAFWMGLCIIWLCNHYGVYTSSHTDVGFFLLAWMLYTAIMFVGSLRIHTAMAFTFGTLLLGFLFLVLEHFVSEAFKTIAAIDLIICALAAWYMMAAAIINELAGKVVLPLGNKIIK</sequence>
<gene>
    <name evidence="7" type="ORF">NH26_24715</name>
</gene>
<feature type="transmembrane region" description="Helical" evidence="6">
    <location>
        <begin position="120"/>
        <end position="139"/>
    </location>
</feature>
<reference evidence="7 8" key="1">
    <citation type="journal article" date="2012" name="Int. J. Syst. Evol. Microbiol.">
        <title>Flammeovirga pacifica sp. nov., isolated from deep-sea sediment.</title>
        <authorList>
            <person name="Xu H."/>
            <person name="Fu Y."/>
            <person name="Yang N."/>
            <person name="Ding Z."/>
            <person name="Lai Q."/>
            <person name="Zeng R."/>
        </authorList>
    </citation>
    <scope>NUCLEOTIDE SEQUENCE [LARGE SCALE GENOMIC DNA]</scope>
    <source>
        <strain evidence="8">DSM 24597 / LMG 26175 / WPAGA1</strain>
    </source>
</reference>
<evidence type="ECO:0000256" key="3">
    <source>
        <dbReference type="ARBA" id="ARBA00022692"/>
    </source>
</evidence>
<dbReference type="InterPro" id="IPR000791">
    <property type="entry name" value="Gpr1/Fun34/SatP-like"/>
</dbReference>
<evidence type="ECO:0000313" key="8">
    <source>
        <dbReference type="Proteomes" id="UP000179797"/>
    </source>
</evidence>
<feature type="transmembrane region" description="Helical" evidence="6">
    <location>
        <begin position="60"/>
        <end position="82"/>
    </location>
</feature>
<evidence type="ECO:0000256" key="4">
    <source>
        <dbReference type="ARBA" id="ARBA00022989"/>
    </source>
</evidence>
<evidence type="ECO:0000256" key="1">
    <source>
        <dbReference type="ARBA" id="ARBA00004141"/>
    </source>
</evidence>
<dbReference type="RefSeq" id="WP_044228791.1">
    <property type="nucleotide sequence ID" value="NZ_JRYR02000003.1"/>
</dbReference>
<evidence type="ECO:0000256" key="5">
    <source>
        <dbReference type="ARBA" id="ARBA00023136"/>
    </source>
</evidence>
<proteinExistence type="inferred from homology"/>
<feature type="transmembrane region" description="Helical" evidence="6">
    <location>
        <begin position="145"/>
        <end position="167"/>
    </location>
</feature>
<dbReference type="EMBL" id="JRYR02000003">
    <property type="protein sequence ID" value="OHX63800.1"/>
    <property type="molecule type" value="Genomic_DNA"/>
</dbReference>
<dbReference type="PANTHER" id="PTHR30178">
    <property type="entry name" value="INNER MEMBRANE PROTEIN YAAH"/>
    <property type="match status" value="1"/>
</dbReference>
<dbReference type="AlphaFoldDB" id="A0A1S1YRZ4"/>
<dbReference type="GO" id="GO:0015360">
    <property type="term" value="F:acetate:proton symporter activity"/>
    <property type="evidence" value="ECO:0007669"/>
    <property type="project" value="TreeGrafter"/>
</dbReference>
<feature type="transmembrane region" description="Helical" evidence="6">
    <location>
        <begin position="94"/>
        <end position="113"/>
    </location>
</feature>
<comment type="similarity">
    <text evidence="2">Belongs to the acetate uptake transporter (AceTr) (TC 2.A.96) family.</text>
</comment>
<comment type="caution">
    <text evidence="7">The sequence shown here is derived from an EMBL/GenBank/DDBJ whole genome shotgun (WGS) entry which is preliminary data.</text>
</comment>
<keyword evidence="5 6" id="KW-0472">Membrane</keyword>
<organism evidence="7 8">
    <name type="scientific">Flammeovirga pacifica</name>
    <dbReference type="NCBI Taxonomy" id="915059"/>
    <lineage>
        <taxon>Bacteria</taxon>
        <taxon>Pseudomonadati</taxon>
        <taxon>Bacteroidota</taxon>
        <taxon>Cytophagia</taxon>
        <taxon>Cytophagales</taxon>
        <taxon>Flammeovirgaceae</taxon>
        <taxon>Flammeovirga</taxon>
    </lineage>
</organism>
<dbReference type="GO" id="GO:0071422">
    <property type="term" value="P:succinate transmembrane transport"/>
    <property type="evidence" value="ECO:0007669"/>
    <property type="project" value="TreeGrafter"/>
</dbReference>
<keyword evidence="4 6" id="KW-1133">Transmembrane helix</keyword>
<dbReference type="PANTHER" id="PTHR30178:SF3">
    <property type="entry name" value="SUCCINATE-ACETATE_PROTON SYMPORTER SATP"/>
    <property type="match status" value="1"/>
</dbReference>
<accession>A0A1S1YRZ4</accession>
<dbReference type="InterPro" id="IPR047623">
    <property type="entry name" value="SatP"/>
</dbReference>
<evidence type="ECO:0000313" key="7">
    <source>
        <dbReference type="EMBL" id="OHX63800.1"/>
    </source>
</evidence>
<feature type="transmembrane region" description="Helical" evidence="6">
    <location>
        <begin position="7"/>
        <end position="23"/>
    </location>
</feature>
<dbReference type="NCBIfam" id="NF038013">
    <property type="entry name" value="AceTr_1"/>
    <property type="match status" value="1"/>
</dbReference>
<keyword evidence="8" id="KW-1185">Reference proteome</keyword>
<dbReference type="Pfam" id="PF01184">
    <property type="entry name" value="Gpr1_Fun34_YaaH"/>
    <property type="match status" value="1"/>
</dbReference>
<evidence type="ECO:0000256" key="6">
    <source>
        <dbReference type="SAM" id="Phobius"/>
    </source>
</evidence>
<dbReference type="GO" id="GO:0005886">
    <property type="term" value="C:plasma membrane"/>
    <property type="evidence" value="ECO:0007669"/>
    <property type="project" value="TreeGrafter"/>
</dbReference>
<protein>
    <submittedName>
        <fullName evidence="7">Uncharacterized protein</fullName>
    </submittedName>
</protein>
<name>A0A1S1YRZ4_FLAPC</name>
<evidence type="ECO:0000256" key="2">
    <source>
        <dbReference type="ARBA" id="ARBA00005587"/>
    </source>
</evidence>
<dbReference type="OrthoDB" id="9787939at2"/>
<feature type="transmembrane region" description="Helical" evidence="6">
    <location>
        <begin position="29"/>
        <end position="48"/>
    </location>
</feature>
<dbReference type="Proteomes" id="UP000179797">
    <property type="component" value="Unassembled WGS sequence"/>
</dbReference>
<keyword evidence="3 6" id="KW-0812">Transmembrane</keyword>
<comment type="subcellular location">
    <subcellularLocation>
        <location evidence="1">Membrane</location>
        <topology evidence="1">Multi-pass membrane protein</topology>
    </subcellularLocation>
</comment>